<reference evidence="2" key="1">
    <citation type="journal article" date="2019" name="PLoS Negl. Trop. Dis.">
        <title>Revisiting the worldwide diversity of Leptospira species in the environment.</title>
        <authorList>
            <person name="Vincent A.T."/>
            <person name="Schiettekatte O."/>
            <person name="Bourhy P."/>
            <person name="Veyrier F.J."/>
            <person name="Picardeau M."/>
        </authorList>
    </citation>
    <scope>NUCLEOTIDE SEQUENCE [LARGE SCALE GENOMIC DNA]</scope>
    <source>
        <strain evidence="2">201702454</strain>
    </source>
</reference>
<keyword evidence="2" id="KW-0808">Transferase</keyword>
<dbReference type="InterPro" id="IPR041633">
    <property type="entry name" value="Polbeta"/>
</dbReference>
<dbReference type="Proteomes" id="UP000297609">
    <property type="component" value="Unassembled WGS sequence"/>
</dbReference>
<dbReference type="CDD" id="cd05403">
    <property type="entry name" value="NT_KNTase_like"/>
    <property type="match status" value="1"/>
</dbReference>
<protein>
    <submittedName>
        <fullName evidence="2">Nucleotidyltransferase domain-containing protein</fullName>
    </submittedName>
</protein>
<evidence type="ECO:0000313" key="3">
    <source>
        <dbReference type="Proteomes" id="UP000297609"/>
    </source>
</evidence>
<dbReference type="SUPFAM" id="SSF81301">
    <property type="entry name" value="Nucleotidyltransferase"/>
    <property type="match status" value="1"/>
</dbReference>
<comment type="caution">
    <text evidence="2">The sequence shown here is derived from an EMBL/GenBank/DDBJ whole genome shotgun (WGS) entry which is preliminary data.</text>
</comment>
<evidence type="ECO:0000259" key="1">
    <source>
        <dbReference type="Pfam" id="PF18765"/>
    </source>
</evidence>
<dbReference type="Gene3D" id="3.30.460.10">
    <property type="entry name" value="Beta Polymerase, domain 2"/>
    <property type="match status" value="1"/>
</dbReference>
<feature type="domain" description="Polymerase beta nucleotidyltransferase" evidence="1">
    <location>
        <begin position="11"/>
        <end position="103"/>
    </location>
</feature>
<evidence type="ECO:0000313" key="2">
    <source>
        <dbReference type="EMBL" id="TGL46849.1"/>
    </source>
</evidence>
<dbReference type="AlphaFoldDB" id="A0A4R9JNU5"/>
<name>A0A4R9JNU5_9LEPT</name>
<gene>
    <name evidence="2" type="ORF">EHQ59_17630</name>
</gene>
<dbReference type="EMBL" id="RQGG01000051">
    <property type="protein sequence ID" value="TGL46849.1"/>
    <property type="molecule type" value="Genomic_DNA"/>
</dbReference>
<proteinExistence type="predicted"/>
<dbReference type="Pfam" id="PF18765">
    <property type="entry name" value="Polbeta"/>
    <property type="match status" value="1"/>
</dbReference>
<dbReference type="GO" id="GO:0016740">
    <property type="term" value="F:transferase activity"/>
    <property type="evidence" value="ECO:0007669"/>
    <property type="project" value="UniProtKB-KW"/>
</dbReference>
<organism evidence="2 3">
    <name type="scientific">Leptospira kemamanensis</name>
    <dbReference type="NCBI Taxonomy" id="2484942"/>
    <lineage>
        <taxon>Bacteria</taxon>
        <taxon>Pseudomonadati</taxon>
        <taxon>Spirochaetota</taxon>
        <taxon>Spirochaetia</taxon>
        <taxon>Leptospirales</taxon>
        <taxon>Leptospiraceae</taxon>
        <taxon>Leptospira</taxon>
    </lineage>
</organism>
<dbReference type="InterPro" id="IPR043519">
    <property type="entry name" value="NT_sf"/>
</dbReference>
<keyword evidence="3" id="KW-1185">Reference proteome</keyword>
<sequence length="133" mass="15008">MKTSLSEQEIESIVDYFSKVPEVLAVFLMGSAAKDTMRPGSDIDLAILPFEVKSISGIELLKFTGDLGYQLGLDFDLGEMSSRNLVYSKEAIFSGKAILVKDKPKVELRINTLISMYFNFQIERREVLNAYRN</sequence>
<accession>A0A4R9JNU5</accession>
<dbReference type="OrthoDB" id="370002at2"/>
<dbReference type="NCBIfam" id="NF047752">
    <property type="entry name" value="MntA_antitoxin"/>
    <property type="match status" value="1"/>
</dbReference>
<dbReference type="RefSeq" id="WP_135621272.1">
    <property type="nucleotide sequence ID" value="NZ_RQGG01000051.1"/>
</dbReference>